<proteinExistence type="predicted"/>
<reference evidence="1 2" key="1">
    <citation type="submission" date="2021-01" db="EMBL/GenBank/DDBJ databases">
        <title>Streptomyces acididurans sp. nov., isolated from a peat swamp forest soil.</title>
        <authorList>
            <person name="Chantavorakit T."/>
            <person name="Duangmal K."/>
        </authorList>
    </citation>
    <scope>NUCLEOTIDE SEQUENCE [LARGE SCALE GENOMIC DNA]</scope>
    <source>
        <strain evidence="1 2">KK5PA1</strain>
    </source>
</reference>
<gene>
    <name evidence="1" type="ORF">ITX44_36375</name>
</gene>
<accession>A0ABS2U2W3</accession>
<dbReference type="EMBL" id="JADKYB010000030">
    <property type="protein sequence ID" value="MBM9509939.1"/>
    <property type="molecule type" value="Genomic_DNA"/>
</dbReference>
<protein>
    <submittedName>
        <fullName evidence="1">Uncharacterized protein</fullName>
    </submittedName>
</protein>
<comment type="caution">
    <text evidence="1">The sequence shown here is derived from an EMBL/GenBank/DDBJ whole genome shotgun (WGS) entry which is preliminary data.</text>
</comment>
<sequence>MERLQRSNSAAPAGTVVWVLSSGEDHEGGTVLGVFASKDVAKGPFAEAARSIPFDIDGAWQDEDGAVHARGGCDWVSLEPHPLITAPQLN</sequence>
<keyword evidence="2" id="KW-1185">Reference proteome</keyword>
<dbReference type="Proteomes" id="UP000749040">
    <property type="component" value="Unassembled WGS sequence"/>
</dbReference>
<evidence type="ECO:0000313" key="2">
    <source>
        <dbReference type="Proteomes" id="UP000749040"/>
    </source>
</evidence>
<organism evidence="1 2">
    <name type="scientific">Actinacidiphila acididurans</name>
    <dbReference type="NCBI Taxonomy" id="2784346"/>
    <lineage>
        <taxon>Bacteria</taxon>
        <taxon>Bacillati</taxon>
        <taxon>Actinomycetota</taxon>
        <taxon>Actinomycetes</taxon>
        <taxon>Kitasatosporales</taxon>
        <taxon>Streptomycetaceae</taxon>
        <taxon>Actinacidiphila</taxon>
    </lineage>
</organism>
<evidence type="ECO:0000313" key="1">
    <source>
        <dbReference type="EMBL" id="MBM9509939.1"/>
    </source>
</evidence>
<name>A0ABS2U2W3_9ACTN</name>